<sequence>MLHALSVLIIQAPLAEGVSPPALAAAVSEEGEPIFLAGGYKTTEEMRKEMMNVRTLTSAPFGVNVLYQVKRT</sequence>
<accession>A0A023DG65</accession>
<dbReference type="Pfam" id="PF03060">
    <property type="entry name" value="NMO"/>
    <property type="match status" value="1"/>
</dbReference>
<dbReference type="Proteomes" id="UP000023561">
    <property type="component" value="Unassembled WGS sequence"/>
</dbReference>
<dbReference type="EMBL" id="BAWO01000030">
    <property type="protein sequence ID" value="GAJ39986.1"/>
    <property type="molecule type" value="Genomic_DNA"/>
</dbReference>
<evidence type="ECO:0000313" key="1">
    <source>
        <dbReference type="EMBL" id="GAJ39986.1"/>
    </source>
</evidence>
<evidence type="ECO:0000313" key="2">
    <source>
        <dbReference type="Proteomes" id="UP000023561"/>
    </source>
</evidence>
<dbReference type="Gene3D" id="3.20.20.70">
    <property type="entry name" value="Aldolase class I"/>
    <property type="match status" value="1"/>
</dbReference>
<dbReference type="AlphaFoldDB" id="A0A023DG65"/>
<dbReference type="InterPro" id="IPR013785">
    <property type="entry name" value="Aldolase_TIM"/>
</dbReference>
<dbReference type="SUPFAM" id="SSF51412">
    <property type="entry name" value="Inosine monophosphate dehydrogenase (IMPDH)"/>
    <property type="match status" value="1"/>
</dbReference>
<comment type="caution">
    <text evidence="1">The sequence shown here is derived from an EMBL/GenBank/DDBJ whole genome shotgun (WGS) entry which is preliminary data.</text>
</comment>
<keyword evidence="2" id="KW-1185">Reference proteome</keyword>
<proteinExistence type="predicted"/>
<dbReference type="RefSeq" id="WP_042409392.1">
    <property type="nucleotide sequence ID" value="NZ_BAWO01000030.1"/>
</dbReference>
<reference evidence="1 2" key="1">
    <citation type="submission" date="2014-04" db="EMBL/GenBank/DDBJ databases">
        <title>Whole genome shotgun sequence of Geobacillus caldoxylosilyticus NBRC 107762.</title>
        <authorList>
            <person name="Hosoyama A."/>
            <person name="Hosoyama Y."/>
            <person name="Katano-Makiyama Y."/>
            <person name="Tsuchikane K."/>
            <person name="Ohji S."/>
            <person name="Ichikawa N."/>
            <person name="Yamazoe A."/>
            <person name="Fujita N."/>
        </authorList>
    </citation>
    <scope>NUCLEOTIDE SEQUENCE [LARGE SCALE GENOMIC DNA]</scope>
    <source>
        <strain evidence="1 2">NBRC 107762</strain>
    </source>
</reference>
<organism evidence="1 2">
    <name type="scientific">Parageobacillus caldoxylosilyticus NBRC 107762</name>
    <dbReference type="NCBI Taxonomy" id="1220594"/>
    <lineage>
        <taxon>Bacteria</taxon>
        <taxon>Bacillati</taxon>
        <taxon>Bacillota</taxon>
        <taxon>Bacilli</taxon>
        <taxon>Bacillales</taxon>
        <taxon>Anoxybacillaceae</taxon>
        <taxon>Saccharococcus</taxon>
    </lineage>
</organism>
<gene>
    <name evidence="1" type="ORF">GCA01S_030_00670</name>
</gene>
<name>A0A023DG65_9BACL</name>
<protein>
    <submittedName>
        <fullName evidence="1">Uncharacterized protein</fullName>
    </submittedName>
</protein>